<organism evidence="1 2">
    <name type="scientific">Oopsacas minuta</name>
    <dbReference type="NCBI Taxonomy" id="111878"/>
    <lineage>
        <taxon>Eukaryota</taxon>
        <taxon>Metazoa</taxon>
        <taxon>Porifera</taxon>
        <taxon>Hexactinellida</taxon>
        <taxon>Hexasterophora</taxon>
        <taxon>Lyssacinosida</taxon>
        <taxon>Leucopsacidae</taxon>
        <taxon>Oopsacas</taxon>
    </lineage>
</organism>
<evidence type="ECO:0000313" key="1">
    <source>
        <dbReference type="EMBL" id="KAI6658674.1"/>
    </source>
</evidence>
<dbReference type="EMBL" id="JAKMXF010000084">
    <property type="protein sequence ID" value="KAI6658674.1"/>
    <property type="molecule type" value="Genomic_DNA"/>
</dbReference>
<reference evidence="1 2" key="1">
    <citation type="journal article" date="2023" name="BMC Biol.">
        <title>The compact genome of the sponge Oopsacas minuta (Hexactinellida) is lacking key metazoan core genes.</title>
        <authorList>
            <person name="Santini S."/>
            <person name="Schenkelaars Q."/>
            <person name="Jourda C."/>
            <person name="Duchesne M."/>
            <person name="Belahbib H."/>
            <person name="Rocher C."/>
            <person name="Selva M."/>
            <person name="Riesgo A."/>
            <person name="Vervoort M."/>
            <person name="Leys S.P."/>
            <person name="Kodjabachian L."/>
            <person name="Le Bivic A."/>
            <person name="Borchiellini C."/>
            <person name="Claverie J.M."/>
            <person name="Renard E."/>
        </authorList>
    </citation>
    <scope>NUCLEOTIDE SEQUENCE [LARGE SCALE GENOMIC DNA]</scope>
    <source>
        <strain evidence="1">SPO-2</strain>
    </source>
</reference>
<proteinExistence type="predicted"/>
<accession>A0AAV7KDI0</accession>
<comment type="caution">
    <text evidence="1">The sequence shown here is derived from an EMBL/GenBank/DDBJ whole genome shotgun (WGS) entry which is preliminary data.</text>
</comment>
<name>A0AAV7KDI0_9METZ</name>
<evidence type="ECO:0000313" key="2">
    <source>
        <dbReference type="Proteomes" id="UP001165289"/>
    </source>
</evidence>
<sequence>MLSVSVTIYLHGNHSCFILLNPSSPTKKHIIGEERIAFAVDLAKESRKPLPDLALKALRCRLQSLLDSIATIAENENVHSKTIATYALQLISNEASDQGTANSCKDLLSHGIFACSVK</sequence>
<dbReference type="AlphaFoldDB" id="A0AAV7KDI0"/>
<gene>
    <name evidence="1" type="ORF">LOD99_10991</name>
</gene>
<keyword evidence="2" id="KW-1185">Reference proteome</keyword>
<protein>
    <submittedName>
        <fullName evidence="1">Uncharacterized protein</fullName>
    </submittedName>
</protein>
<dbReference type="Proteomes" id="UP001165289">
    <property type="component" value="Unassembled WGS sequence"/>
</dbReference>